<evidence type="ECO:0000313" key="2">
    <source>
        <dbReference type="Proteomes" id="UP001139000"/>
    </source>
</evidence>
<dbReference type="RefSeq" id="WP_234652174.1">
    <property type="nucleotide sequence ID" value="NZ_CP094997.1"/>
</dbReference>
<dbReference type="AlphaFoldDB" id="A0A9X1TJC7"/>
<reference evidence="1" key="1">
    <citation type="submission" date="2021-12" db="EMBL/GenBank/DDBJ databases">
        <title>Novel species in genus Dyadobacter.</title>
        <authorList>
            <person name="Ma C."/>
        </authorList>
    </citation>
    <scope>NUCLEOTIDE SEQUENCE</scope>
    <source>
        <strain evidence="1">LJ419</strain>
    </source>
</reference>
<accession>A0A9X1TJC7</accession>
<evidence type="ECO:0000313" key="1">
    <source>
        <dbReference type="EMBL" id="MCF0059908.1"/>
    </source>
</evidence>
<dbReference type="Proteomes" id="UP001139000">
    <property type="component" value="Unassembled WGS sequence"/>
</dbReference>
<comment type="caution">
    <text evidence="1">The sequence shown here is derived from an EMBL/GenBank/DDBJ whole genome shotgun (WGS) entry which is preliminary data.</text>
</comment>
<sequence>MNYTFEQAKQAVAERRKAEEWEFMLMAYLGLSGHKGEEWFIEAISSAMQEVCELMCNESVKDDRDALNTILESHGQYFSRTVKNRPLPFPEQ</sequence>
<dbReference type="EMBL" id="JAJTTC010000001">
    <property type="protein sequence ID" value="MCF0059908.1"/>
    <property type="molecule type" value="Genomic_DNA"/>
</dbReference>
<keyword evidence="2" id="KW-1185">Reference proteome</keyword>
<protein>
    <submittedName>
        <fullName evidence="1">Uncharacterized protein</fullName>
    </submittedName>
</protein>
<organism evidence="1 2">
    <name type="scientific">Dyadobacter chenwenxiniae</name>
    <dbReference type="NCBI Taxonomy" id="2906456"/>
    <lineage>
        <taxon>Bacteria</taxon>
        <taxon>Pseudomonadati</taxon>
        <taxon>Bacteroidota</taxon>
        <taxon>Cytophagia</taxon>
        <taxon>Cytophagales</taxon>
        <taxon>Spirosomataceae</taxon>
        <taxon>Dyadobacter</taxon>
    </lineage>
</organism>
<proteinExistence type="predicted"/>
<gene>
    <name evidence="1" type="ORF">LXM26_00275</name>
</gene>
<name>A0A9X1TJC7_9BACT</name>